<feature type="transmembrane region" description="Helical" evidence="5">
    <location>
        <begin position="610"/>
        <end position="632"/>
    </location>
</feature>
<comment type="subcellular location">
    <subcellularLocation>
        <location evidence="1">Membrane</location>
        <topology evidence="1">Multi-pass membrane protein</topology>
    </subcellularLocation>
</comment>
<dbReference type="GO" id="GO:0016020">
    <property type="term" value="C:membrane"/>
    <property type="evidence" value="ECO:0007669"/>
    <property type="project" value="UniProtKB-SubCell"/>
</dbReference>
<evidence type="ECO:0000313" key="7">
    <source>
        <dbReference type="Proteomes" id="UP000295260"/>
    </source>
</evidence>
<comment type="caution">
    <text evidence="6">The sequence shown here is derived from an EMBL/GenBank/DDBJ whole genome shotgun (WGS) entry which is preliminary data.</text>
</comment>
<dbReference type="Gene3D" id="1.20.1080.10">
    <property type="entry name" value="Glycerol uptake facilitator protein"/>
    <property type="match status" value="1"/>
</dbReference>
<feature type="transmembrane region" description="Helical" evidence="5">
    <location>
        <begin position="450"/>
        <end position="471"/>
    </location>
</feature>
<evidence type="ECO:0000313" key="6">
    <source>
        <dbReference type="EMBL" id="TDP60226.1"/>
    </source>
</evidence>
<accession>A0A4R6QE10</accession>
<organism evidence="6 7">
    <name type="scientific">Flavobacterium dankookense</name>
    <dbReference type="NCBI Taxonomy" id="706186"/>
    <lineage>
        <taxon>Bacteria</taxon>
        <taxon>Pseudomonadati</taxon>
        <taxon>Bacteroidota</taxon>
        <taxon>Flavobacteriia</taxon>
        <taxon>Flavobacteriales</taxon>
        <taxon>Flavobacteriaceae</taxon>
        <taxon>Flavobacterium</taxon>
    </lineage>
</organism>
<evidence type="ECO:0000256" key="3">
    <source>
        <dbReference type="ARBA" id="ARBA00022989"/>
    </source>
</evidence>
<sequence>MHFYRNKKLIASIDDLFTFYFEQNEYQYNDKLLFLVDLVQFYRPVNPKGGNHISIKSLLEYLISSPEKSNALKLYLSEVLHQRKFTRMLSDTGILRDSDFIYEVKKRIIAKLLPFQPEKDTLEFVLNQVFFKSTDPIWIARIPFEELQQLFQIIELETIYTSVKEKSVLAEVMNAMGIISQRMSGRAMEIDVIKMVPEYDDLESPFVAFENELHAIHKKIKSSDNHFVVSDDMNYKQLMIFHKQCEEYVDKAFNNSSKFGISLKVNQSLLRIRQQLHRVKVLISSLVVNKETDKKNNTILLVLRLIKYNCYKNNIRQLINESTQLISYEITQHTAKTGEHYITESKSEYFSMLKAAVGGGFIVGLLCIFKLLLSKIDTSAFGHAFYYSLNYSLGFIAIYLMGYTLATKQPAMTASTLINVLESGMKKQSKNENKHSSFAQLFARLFRSQFIAFVGNVFMAFPVSLAGIWLIDYFLDYNIAFEKSAKLLNDLSPVTSSAIFHAAIAGVFLFLSGIISGNVSNKNKHNQVYYRIKEHPVLKQNLGIVKTNAIAKWFENNWAGVVSNGWFGVFLGSTASLGIFLGLNLDIRHITFASGNFALGLYGADFFVDYWIIFWGIIGIGVIGFVNFMVSFSLSLGLAFRSRNIPLAELSLLFSATWAYFKKRPIAFFFPVKDK</sequence>
<dbReference type="Proteomes" id="UP000295260">
    <property type="component" value="Unassembled WGS sequence"/>
</dbReference>
<evidence type="ECO:0000256" key="1">
    <source>
        <dbReference type="ARBA" id="ARBA00004141"/>
    </source>
</evidence>
<feature type="transmembrane region" description="Helical" evidence="5">
    <location>
        <begin position="355"/>
        <end position="373"/>
    </location>
</feature>
<dbReference type="OrthoDB" id="5688397at2"/>
<evidence type="ECO:0000256" key="5">
    <source>
        <dbReference type="SAM" id="Phobius"/>
    </source>
</evidence>
<keyword evidence="4 5" id="KW-0472">Membrane</keyword>
<evidence type="ECO:0000256" key="4">
    <source>
        <dbReference type="ARBA" id="ARBA00023136"/>
    </source>
</evidence>
<dbReference type="Pfam" id="PF10136">
    <property type="entry name" value="SpecificRecomb"/>
    <property type="match status" value="1"/>
</dbReference>
<keyword evidence="3 5" id="KW-1133">Transmembrane helix</keyword>
<dbReference type="EMBL" id="SNXR01000012">
    <property type="protein sequence ID" value="TDP60226.1"/>
    <property type="molecule type" value="Genomic_DNA"/>
</dbReference>
<reference evidence="6 7" key="1">
    <citation type="submission" date="2019-03" db="EMBL/GenBank/DDBJ databases">
        <title>Genomic Encyclopedia of Archaeal and Bacterial Type Strains, Phase II (KMG-II): from individual species to whole genera.</title>
        <authorList>
            <person name="Goeker M."/>
        </authorList>
    </citation>
    <scope>NUCLEOTIDE SEQUENCE [LARGE SCALE GENOMIC DNA]</scope>
    <source>
        <strain evidence="6 7">DSM 25687</strain>
    </source>
</reference>
<feature type="transmembrane region" description="Helical" evidence="5">
    <location>
        <begin position="385"/>
        <end position="406"/>
    </location>
</feature>
<dbReference type="RefSeq" id="WP_133532511.1">
    <property type="nucleotide sequence ID" value="NZ_SNXR01000012.1"/>
</dbReference>
<feature type="transmembrane region" description="Helical" evidence="5">
    <location>
        <begin position="491"/>
        <end position="515"/>
    </location>
</feature>
<gene>
    <name evidence="6" type="ORF">BC748_1206</name>
</gene>
<dbReference type="InterPro" id="IPR011385">
    <property type="entry name" value="Site-sp_rcmbase"/>
</dbReference>
<dbReference type="AlphaFoldDB" id="A0A4R6QE10"/>
<keyword evidence="7" id="KW-1185">Reference proteome</keyword>
<proteinExistence type="predicted"/>
<evidence type="ECO:0000256" key="2">
    <source>
        <dbReference type="ARBA" id="ARBA00022692"/>
    </source>
</evidence>
<dbReference type="InterPro" id="IPR023271">
    <property type="entry name" value="Aquaporin-like"/>
</dbReference>
<name>A0A4R6QE10_9FLAO</name>
<protein>
    <submittedName>
        <fullName evidence="6">Site-specific recombinase</fullName>
    </submittedName>
</protein>
<keyword evidence="2 5" id="KW-0812">Transmembrane</keyword>
<feature type="transmembrane region" description="Helical" evidence="5">
    <location>
        <begin position="561"/>
        <end position="583"/>
    </location>
</feature>